<evidence type="ECO:0000313" key="5">
    <source>
        <dbReference type="EMBL" id="KAJ7394038.1"/>
    </source>
</evidence>
<keyword evidence="6" id="KW-1185">Reference proteome</keyword>
<feature type="signal peptide" evidence="4">
    <location>
        <begin position="1"/>
        <end position="25"/>
    </location>
</feature>
<sequence>MKTHFNAVFFMAAVFLIVLLPEGFSLDCHTCYSSLSWDDCLKSSRVINCSLFDPEAVCIKMIQAKRLISNNQQVVVFGKFCYAKGNCDTKSCEDSMRTDNKIRAARCYLECCSKDLCNNGKLSIPQVSEVSKAEIPFISCLCVMTLVVVSFILVND</sequence>
<dbReference type="PANTHER" id="PTHR10036">
    <property type="entry name" value="CD59 GLYCOPROTEIN"/>
    <property type="match status" value="1"/>
</dbReference>
<keyword evidence="1 4" id="KW-0732">Signal</keyword>
<organism evidence="5 6">
    <name type="scientific">Desmophyllum pertusum</name>
    <dbReference type="NCBI Taxonomy" id="174260"/>
    <lineage>
        <taxon>Eukaryota</taxon>
        <taxon>Metazoa</taxon>
        <taxon>Cnidaria</taxon>
        <taxon>Anthozoa</taxon>
        <taxon>Hexacorallia</taxon>
        <taxon>Scleractinia</taxon>
        <taxon>Caryophylliina</taxon>
        <taxon>Caryophylliidae</taxon>
        <taxon>Desmophyllum</taxon>
    </lineage>
</organism>
<evidence type="ECO:0000256" key="1">
    <source>
        <dbReference type="ARBA" id="ARBA00022729"/>
    </source>
</evidence>
<dbReference type="CDD" id="cd00117">
    <property type="entry name" value="TFP"/>
    <property type="match status" value="1"/>
</dbReference>
<keyword evidence="2" id="KW-1015">Disulfide bond</keyword>
<accession>A0A9X0A601</accession>
<gene>
    <name evidence="5" type="ORF">OS493_003711</name>
</gene>
<feature type="transmembrane region" description="Helical" evidence="3">
    <location>
        <begin position="135"/>
        <end position="154"/>
    </location>
</feature>
<dbReference type="SUPFAM" id="SSF57302">
    <property type="entry name" value="Snake toxin-like"/>
    <property type="match status" value="1"/>
</dbReference>
<dbReference type="InterPro" id="IPR045860">
    <property type="entry name" value="Snake_toxin-like_sf"/>
</dbReference>
<dbReference type="AlphaFoldDB" id="A0A9X0A601"/>
<evidence type="ECO:0000256" key="2">
    <source>
        <dbReference type="ARBA" id="ARBA00023157"/>
    </source>
</evidence>
<protein>
    <submittedName>
        <fullName evidence="5">Uncharacterized protein</fullName>
    </submittedName>
</protein>
<evidence type="ECO:0000256" key="3">
    <source>
        <dbReference type="SAM" id="Phobius"/>
    </source>
</evidence>
<name>A0A9X0A601_9CNID</name>
<reference evidence="5" key="1">
    <citation type="submission" date="2023-01" db="EMBL/GenBank/DDBJ databases">
        <title>Genome assembly of the deep-sea coral Lophelia pertusa.</title>
        <authorList>
            <person name="Herrera S."/>
            <person name="Cordes E."/>
        </authorList>
    </citation>
    <scope>NUCLEOTIDE SEQUENCE</scope>
    <source>
        <strain evidence="5">USNM1676648</strain>
        <tissue evidence="5">Polyp</tissue>
    </source>
</reference>
<evidence type="ECO:0000256" key="4">
    <source>
        <dbReference type="SAM" id="SignalP"/>
    </source>
</evidence>
<dbReference type="PANTHER" id="PTHR10036:SF3">
    <property type="entry name" value="PROTEIN SLEEPLESS-RELATED"/>
    <property type="match status" value="1"/>
</dbReference>
<evidence type="ECO:0000313" key="6">
    <source>
        <dbReference type="Proteomes" id="UP001163046"/>
    </source>
</evidence>
<dbReference type="Proteomes" id="UP001163046">
    <property type="component" value="Unassembled WGS sequence"/>
</dbReference>
<keyword evidence="3" id="KW-1133">Transmembrane helix</keyword>
<feature type="chain" id="PRO_5040921226" evidence="4">
    <location>
        <begin position="26"/>
        <end position="156"/>
    </location>
</feature>
<keyword evidence="3" id="KW-0472">Membrane</keyword>
<dbReference type="OrthoDB" id="5975529at2759"/>
<dbReference type="Gene3D" id="2.10.60.10">
    <property type="entry name" value="CD59"/>
    <property type="match status" value="1"/>
</dbReference>
<keyword evidence="3" id="KW-0812">Transmembrane</keyword>
<comment type="caution">
    <text evidence="5">The sequence shown here is derived from an EMBL/GenBank/DDBJ whole genome shotgun (WGS) entry which is preliminary data.</text>
</comment>
<dbReference type="EMBL" id="MU825397">
    <property type="protein sequence ID" value="KAJ7394038.1"/>
    <property type="molecule type" value="Genomic_DNA"/>
</dbReference>
<proteinExistence type="predicted"/>